<dbReference type="EMBL" id="JBBLXS010000026">
    <property type="protein sequence ID" value="MEK0183933.1"/>
    <property type="molecule type" value="Genomic_DNA"/>
</dbReference>
<dbReference type="Pfam" id="PF20363">
    <property type="entry name" value="DUF6658"/>
    <property type="match status" value="1"/>
</dbReference>
<proteinExistence type="predicted"/>
<name>A0ABU8YHU1_9CYAN</name>
<dbReference type="PROSITE" id="PS51257">
    <property type="entry name" value="PROKAR_LIPOPROTEIN"/>
    <property type="match status" value="1"/>
</dbReference>
<reference evidence="3 4" key="1">
    <citation type="journal article" date="2020" name="Harmful Algae">
        <title>Molecular and morphological characterization of a novel dihydroanatoxin-a producing Microcoleus species (cyanobacteria) from the Russian River, California, USA.</title>
        <authorList>
            <person name="Conklin K.Y."/>
            <person name="Stancheva R."/>
            <person name="Otten T.G."/>
            <person name="Fadness R."/>
            <person name="Boyer G.L."/>
            <person name="Read B."/>
            <person name="Zhang X."/>
            <person name="Sheath R.G."/>
        </authorList>
    </citation>
    <scope>NUCLEOTIDE SEQUENCE [LARGE SCALE GENOMIC DNA]</scope>
    <source>
        <strain evidence="3 4">PTRS2</strain>
    </source>
</reference>
<comment type="caution">
    <text evidence="3">The sequence shown here is derived from an EMBL/GenBank/DDBJ whole genome shotgun (WGS) entry which is preliminary data.</text>
</comment>
<evidence type="ECO:0000313" key="4">
    <source>
        <dbReference type="Proteomes" id="UP001384579"/>
    </source>
</evidence>
<dbReference type="InterPro" id="IPR046599">
    <property type="entry name" value="DUF6658"/>
</dbReference>
<dbReference type="Proteomes" id="UP001384579">
    <property type="component" value="Unassembled WGS sequence"/>
</dbReference>
<accession>A0ABU8YHU1</accession>
<feature type="compositionally biased region" description="Basic and acidic residues" evidence="1">
    <location>
        <begin position="188"/>
        <end position="234"/>
    </location>
</feature>
<evidence type="ECO:0000256" key="1">
    <source>
        <dbReference type="SAM" id="MobiDB-lite"/>
    </source>
</evidence>
<feature type="chain" id="PRO_5045925650" evidence="2">
    <location>
        <begin position="32"/>
        <end position="234"/>
    </location>
</feature>
<evidence type="ECO:0000256" key="2">
    <source>
        <dbReference type="SAM" id="SignalP"/>
    </source>
</evidence>
<feature type="signal peptide" evidence="2">
    <location>
        <begin position="1"/>
        <end position="31"/>
    </location>
</feature>
<feature type="region of interest" description="Disordered" evidence="1">
    <location>
        <begin position="140"/>
        <end position="234"/>
    </location>
</feature>
<feature type="compositionally biased region" description="Basic and acidic residues" evidence="1">
    <location>
        <begin position="151"/>
        <end position="180"/>
    </location>
</feature>
<feature type="region of interest" description="Disordered" evidence="1">
    <location>
        <begin position="53"/>
        <end position="72"/>
    </location>
</feature>
<keyword evidence="2" id="KW-0732">Signal</keyword>
<dbReference type="SUPFAM" id="SSF58113">
    <property type="entry name" value="Apolipoprotein A-I"/>
    <property type="match status" value="1"/>
</dbReference>
<protein>
    <submittedName>
        <fullName evidence="3">DUF6658 family protein</fullName>
    </submittedName>
</protein>
<dbReference type="RefSeq" id="WP_340522089.1">
    <property type="nucleotide sequence ID" value="NZ_JBBLXS010000026.1"/>
</dbReference>
<evidence type="ECO:0000313" key="3">
    <source>
        <dbReference type="EMBL" id="MEK0183933.1"/>
    </source>
</evidence>
<keyword evidence="4" id="KW-1185">Reference proteome</keyword>
<dbReference type="Gene3D" id="1.20.120.20">
    <property type="entry name" value="Apolipoprotein"/>
    <property type="match status" value="1"/>
</dbReference>
<sequence>MNRLTAFIKKIRLGQLLTVFMAGLLVFVSTACSGTDVIAGKTADKLREEVPSEAVTSEYKGGQNQYSDVDPRNANMTKVEGKAKMLKDEAQRRIDTKASSNVGENVRRVADEGPDKLKEIGNKLNEDVRSARENLDEFGKNTQKNMGNLKENTRDGLKGAKEVVKEATEGAKDRVAEGKDALQSNLKQGKENVKDALETVKSNADDVSDKVSSKVSRDIDRTQRAAERAVDAID</sequence>
<gene>
    <name evidence="3" type="ORF">WMG39_03620</name>
</gene>
<organism evidence="3 4">
    <name type="scientific">Microcoleus anatoxicus PTRS2</name>
    <dbReference type="NCBI Taxonomy" id="2705321"/>
    <lineage>
        <taxon>Bacteria</taxon>
        <taxon>Bacillati</taxon>
        <taxon>Cyanobacteriota</taxon>
        <taxon>Cyanophyceae</taxon>
        <taxon>Oscillatoriophycideae</taxon>
        <taxon>Oscillatoriales</taxon>
        <taxon>Microcoleaceae</taxon>
        <taxon>Microcoleus</taxon>
        <taxon>Microcoleus anatoxicus</taxon>
    </lineage>
</organism>